<keyword evidence="1" id="KW-0812">Transmembrane</keyword>
<name>A0A9Q3S1I8_9SPHN</name>
<evidence type="ECO:0000256" key="1">
    <source>
        <dbReference type="SAM" id="Phobius"/>
    </source>
</evidence>
<gene>
    <name evidence="3" type="ORF">KUV31_08375</name>
</gene>
<dbReference type="AlphaFoldDB" id="A0A9Q3S1I8"/>
<evidence type="ECO:0000313" key="3">
    <source>
        <dbReference type="EMBL" id="MBY6218356.1"/>
    </source>
</evidence>
<evidence type="ECO:0000313" key="4">
    <source>
        <dbReference type="Proteomes" id="UP000824927"/>
    </source>
</evidence>
<comment type="caution">
    <text evidence="3">The sequence shown here is derived from an EMBL/GenBank/DDBJ whole genome shotgun (WGS) entry which is preliminary data.</text>
</comment>
<dbReference type="InterPro" id="IPR012422">
    <property type="entry name" value="Cyt_c_oxidase_su4_bac-aa3"/>
</dbReference>
<dbReference type="InterPro" id="IPR036596">
    <property type="entry name" value="Cyt-C_aa3_sf"/>
</dbReference>
<feature type="transmembrane region" description="Helical" evidence="1">
    <location>
        <begin position="20"/>
        <end position="39"/>
    </location>
</feature>
<keyword evidence="1" id="KW-0472">Membrane</keyword>
<dbReference type="EMBL" id="JAHVKP010000001">
    <property type="protein sequence ID" value="MBY6218356.1"/>
    <property type="molecule type" value="Genomic_DNA"/>
</dbReference>
<reference evidence="3" key="1">
    <citation type="submission" date="2021-06" db="EMBL/GenBank/DDBJ databases">
        <title>50 bacteria genomes isolated from Dapeng, Shenzhen, China.</title>
        <authorList>
            <person name="Zheng W."/>
            <person name="Yu S."/>
            <person name="Huang Y."/>
        </authorList>
    </citation>
    <scope>NUCLEOTIDE SEQUENCE</scope>
    <source>
        <strain evidence="3">DP4N28-2</strain>
    </source>
</reference>
<evidence type="ECO:0000259" key="2">
    <source>
        <dbReference type="Pfam" id="PF07835"/>
    </source>
</evidence>
<dbReference type="SUPFAM" id="SSF81469">
    <property type="entry name" value="Bacterial aa3 type cytochrome c oxidase subunit IV"/>
    <property type="match status" value="1"/>
</dbReference>
<dbReference type="Pfam" id="PF07835">
    <property type="entry name" value="COX4_pro_2"/>
    <property type="match status" value="1"/>
</dbReference>
<accession>A0A9Q3S1I8</accession>
<keyword evidence="1" id="KW-1133">Transmembrane helix</keyword>
<dbReference type="Gene3D" id="1.20.5.160">
    <property type="entry name" value="Bacterial aa3 type cytochrome c oxidase subunit IV"/>
    <property type="match status" value="1"/>
</dbReference>
<dbReference type="RefSeq" id="WP_221429000.1">
    <property type="nucleotide sequence ID" value="NZ_CP095080.1"/>
</dbReference>
<organism evidence="3 4">
    <name type="scientific">Qipengyuania aquimaris</name>
    <dbReference type="NCBI Taxonomy" id="255984"/>
    <lineage>
        <taxon>Bacteria</taxon>
        <taxon>Pseudomonadati</taxon>
        <taxon>Pseudomonadota</taxon>
        <taxon>Alphaproteobacteria</taxon>
        <taxon>Sphingomonadales</taxon>
        <taxon>Erythrobacteraceae</taxon>
        <taxon>Qipengyuania</taxon>
    </lineage>
</organism>
<feature type="domain" description="Cytochrome c oxidase subunit IV bacterial aa3 type" evidence="2">
    <location>
        <begin position="4"/>
        <end position="38"/>
    </location>
</feature>
<sequence>MGSANDRKAHEKTYGSFIDMLKWVVPLLAIITAVVVILISN</sequence>
<protein>
    <submittedName>
        <fullName evidence="3">Aa3-type cytochrome c oxidase subunit IV</fullName>
    </submittedName>
</protein>
<proteinExistence type="predicted"/>
<dbReference type="Proteomes" id="UP000824927">
    <property type="component" value="Unassembled WGS sequence"/>
</dbReference>